<gene>
    <name evidence="1" type="ORF">ADICEAN_03327</name>
</gene>
<dbReference type="Proteomes" id="UP000011910">
    <property type="component" value="Unassembled WGS sequence"/>
</dbReference>
<sequence>MKKYLLLLLLLFVVLLEGCAPKPQYQTRSGKKKLKHYNSIQYQ</sequence>
<evidence type="ECO:0000313" key="1">
    <source>
        <dbReference type="EMBL" id="EMR01542.1"/>
    </source>
</evidence>
<proteinExistence type="predicted"/>
<keyword evidence="2" id="KW-1185">Reference proteome</keyword>
<name>M7N2L4_9BACT</name>
<dbReference type="EMBL" id="AODQ01000107">
    <property type="protein sequence ID" value="EMR01542.1"/>
    <property type="molecule type" value="Genomic_DNA"/>
</dbReference>
<dbReference type="RefSeq" id="WP_009196710.1">
    <property type="nucleotide sequence ID" value="NZ_AODQ01000107.1"/>
</dbReference>
<comment type="caution">
    <text evidence="1">The sequence shown here is derived from an EMBL/GenBank/DDBJ whole genome shotgun (WGS) entry which is preliminary data.</text>
</comment>
<evidence type="ECO:0000313" key="2">
    <source>
        <dbReference type="Proteomes" id="UP000011910"/>
    </source>
</evidence>
<organism evidence="1 2">
    <name type="scientific">Cesiribacter andamanensis AMV16</name>
    <dbReference type="NCBI Taxonomy" id="1279009"/>
    <lineage>
        <taxon>Bacteria</taxon>
        <taxon>Pseudomonadati</taxon>
        <taxon>Bacteroidota</taxon>
        <taxon>Cytophagia</taxon>
        <taxon>Cytophagales</taxon>
        <taxon>Cesiribacteraceae</taxon>
        <taxon>Cesiribacter</taxon>
    </lineage>
</organism>
<reference evidence="1 2" key="1">
    <citation type="journal article" date="2013" name="Genome Announc.">
        <title>Draft Genome Sequence of Cesiribacter andamanensis Strain AMV16T, Isolated from a Soil Sample from a Mud Volcano in the Andaman Islands, India.</title>
        <authorList>
            <person name="Shivaji S."/>
            <person name="Ara S."/>
            <person name="Begum Z."/>
            <person name="Srinivas T.N."/>
            <person name="Singh A."/>
            <person name="Kumar Pinnaka A."/>
        </authorList>
    </citation>
    <scope>NUCLEOTIDE SEQUENCE [LARGE SCALE GENOMIC DNA]</scope>
    <source>
        <strain evidence="1 2">AMV16</strain>
    </source>
</reference>
<accession>M7N2L4</accession>
<dbReference type="AlphaFoldDB" id="M7N2L4"/>
<protein>
    <submittedName>
        <fullName evidence="1">Uncharacterized protein</fullName>
    </submittedName>
</protein>